<keyword evidence="3" id="KW-1185">Reference proteome</keyword>
<evidence type="ECO:0000313" key="2">
    <source>
        <dbReference type="EMBL" id="EMA38134.1"/>
    </source>
</evidence>
<feature type="transmembrane region" description="Helical" evidence="1">
    <location>
        <begin position="26"/>
        <end position="54"/>
    </location>
</feature>
<dbReference type="RefSeq" id="WP_007693593.1">
    <property type="nucleotide sequence ID" value="NZ_AJRK01000045.1"/>
</dbReference>
<name>M0M0J7_9EURY</name>
<keyword evidence="1" id="KW-1133">Transmembrane helix</keyword>
<dbReference type="AlphaFoldDB" id="M0M0J7"/>
<protein>
    <submittedName>
        <fullName evidence="2">Uncharacterized protein</fullName>
    </submittedName>
</protein>
<dbReference type="Pfam" id="PF20587">
    <property type="entry name" value="DUF6789"/>
    <property type="match status" value="1"/>
</dbReference>
<evidence type="ECO:0000256" key="1">
    <source>
        <dbReference type="SAM" id="Phobius"/>
    </source>
</evidence>
<organism evidence="2 3">
    <name type="scientific">Halococcus hamelinensis 100A6</name>
    <dbReference type="NCBI Taxonomy" id="1132509"/>
    <lineage>
        <taxon>Archaea</taxon>
        <taxon>Methanobacteriati</taxon>
        <taxon>Methanobacteriota</taxon>
        <taxon>Stenosarchaea group</taxon>
        <taxon>Halobacteria</taxon>
        <taxon>Halobacteriales</taxon>
        <taxon>Halococcaceae</taxon>
        <taxon>Halococcus</taxon>
    </lineage>
</organism>
<feature type="transmembrane region" description="Helical" evidence="1">
    <location>
        <begin position="110"/>
        <end position="132"/>
    </location>
</feature>
<comment type="caution">
    <text evidence="2">The sequence shown here is derived from an EMBL/GenBank/DDBJ whole genome shotgun (WGS) entry which is preliminary data.</text>
</comment>
<feature type="transmembrane region" description="Helical" evidence="1">
    <location>
        <begin position="82"/>
        <end position="103"/>
    </location>
</feature>
<dbReference type="Proteomes" id="UP000011566">
    <property type="component" value="Unassembled WGS sequence"/>
</dbReference>
<dbReference type="InterPro" id="IPR046739">
    <property type="entry name" value="DUF6789"/>
</dbReference>
<keyword evidence="1" id="KW-0472">Membrane</keyword>
<dbReference type="OrthoDB" id="342717at2157"/>
<reference evidence="2 3" key="1">
    <citation type="journal article" date="2014" name="PLoS Genet.">
        <title>Phylogenetically driven sequencing of extremely halophilic archaea reveals strategies for static and dynamic osmo-response.</title>
        <authorList>
            <person name="Becker E.A."/>
            <person name="Seitzer P.M."/>
            <person name="Tritt A."/>
            <person name="Larsen D."/>
            <person name="Krusor M."/>
            <person name="Yao A.I."/>
            <person name="Wu D."/>
            <person name="Madern D."/>
            <person name="Eisen J.A."/>
            <person name="Darling A.E."/>
            <person name="Facciotti M.T."/>
        </authorList>
    </citation>
    <scope>NUCLEOTIDE SEQUENCE [LARGE SCALE GENOMIC DNA]</scope>
    <source>
        <strain evidence="2 3">100A6</strain>
    </source>
</reference>
<dbReference type="eggNOG" id="arCOG09090">
    <property type="taxonomic scope" value="Archaea"/>
</dbReference>
<feature type="transmembrane region" description="Helical" evidence="1">
    <location>
        <begin position="138"/>
        <end position="160"/>
    </location>
</feature>
<proteinExistence type="predicted"/>
<evidence type="ECO:0000313" key="3">
    <source>
        <dbReference type="Proteomes" id="UP000011566"/>
    </source>
</evidence>
<keyword evidence="1" id="KW-0812">Transmembrane</keyword>
<dbReference type="PATRIC" id="fig|1132509.6.peg.2352"/>
<gene>
    <name evidence="2" type="ORF">C447_10415</name>
</gene>
<accession>M0M0J7</accession>
<dbReference type="EMBL" id="AOMB01000031">
    <property type="protein sequence ID" value="EMA38134.1"/>
    <property type="molecule type" value="Genomic_DNA"/>
</dbReference>
<sequence>MADTGSLVEEVTGESESKARGDLRRIVVGGLVGGIAGGLGTLAFSAVLALALFLDAFDPVQFGEMAVMAGLSDPLAGEGDPVLGYLIFVGGGMTTWPFLFAALHEYLPGWRMAVSGITFAAIGWAGFAIAFYSPNVSLPLFLVLTFIGQCLYGLVMGLAFEYAEPRTDIAFVGTTFQ</sequence>